<dbReference type="AlphaFoldDB" id="A0A501PG79"/>
<keyword evidence="2" id="KW-0732">Signal</keyword>
<protein>
    <recommendedName>
        <fullName evidence="5">Surface antigen domain-containing protein</fullName>
    </recommendedName>
</protein>
<feature type="region of interest" description="Disordered" evidence="1">
    <location>
        <begin position="25"/>
        <end position="64"/>
    </location>
</feature>
<proteinExistence type="predicted"/>
<dbReference type="RefSeq" id="WP_139941116.1">
    <property type="nucleotide sequence ID" value="NZ_JBHSYP010000006.1"/>
</dbReference>
<keyword evidence="4" id="KW-1185">Reference proteome</keyword>
<name>A0A501PG79_9PROT</name>
<evidence type="ECO:0000256" key="2">
    <source>
        <dbReference type="SAM" id="SignalP"/>
    </source>
</evidence>
<organism evidence="3 4">
    <name type="scientific">Emcibacter nanhaiensis</name>
    <dbReference type="NCBI Taxonomy" id="1505037"/>
    <lineage>
        <taxon>Bacteria</taxon>
        <taxon>Pseudomonadati</taxon>
        <taxon>Pseudomonadota</taxon>
        <taxon>Alphaproteobacteria</taxon>
        <taxon>Emcibacterales</taxon>
        <taxon>Emcibacteraceae</taxon>
        <taxon>Emcibacter</taxon>
    </lineage>
</organism>
<evidence type="ECO:0000313" key="4">
    <source>
        <dbReference type="Proteomes" id="UP000319148"/>
    </source>
</evidence>
<accession>A0A501PG79</accession>
<evidence type="ECO:0008006" key="5">
    <source>
        <dbReference type="Google" id="ProtNLM"/>
    </source>
</evidence>
<feature type="signal peptide" evidence="2">
    <location>
        <begin position="1"/>
        <end position="25"/>
    </location>
</feature>
<reference evidence="4" key="1">
    <citation type="submission" date="2019-06" db="EMBL/GenBank/DDBJ databases">
        <title>The complete genome of Emcibacter congregatus ZYLT.</title>
        <authorList>
            <person name="Zhao Z."/>
        </authorList>
    </citation>
    <scope>NUCLEOTIDE SEQUENCE [LARGE SCALE GENOMIC DNA]</scope>
    <source>
        <strain evidence="4">MCCC 1A06723</strain>
    </source>
</reference>
<dbReference type="Proteomes" id="UP000319148">
    <property type="component" value="Unassembled WGS sequence"/>
</dbReference>
<comment type="caution">
    <text evidence="3">The sequence shown here is derived from an EMBL/GenBank/DDBJ whole genome shotgun (WGS) entry which is preliminary data.</text>
</comment>
<sequence>MLLKYSSKALAFLLATSVMTTPVLADPPPPKPQVHAKGPPPKAKPFKPHVHPGTPLHAGPRSPYVRPLPPNRHRVYRGVRIYRPYGHVYPGFGFYYTDNDAWFWLAFTAFTVILIAELSEQQQRTHEAAIIQASRAPIGETIYWQDGRASGRVVATREGTSSLGRYCREFQQTVTIGGKSETAYGTACRQPDGQWEIISTSNN</sequence>
<evidence type="ECO:0000313" key="3">
    <source>
        <dbReference type="EMBL" id="TPD59453.1"/>
    </source>
</evidence>
<feature type="chain" id="PRO_5021244652" description="Surface antigen domain-containing protein" evidence="2">
    <location>
        <begin position="26"/>
        <end position="203"/>
    </location>
</feature>
<dbReference type="OrthoDB" id="5402098at2"/>
<dbReference type="EMBL" id="VFIY01000014">
    <property type="protein sequence ID" value="TPD59453.1"/>
    <property type="molecule type" value="Genomic_DNA"/>
</dbReference>
<gene>
    <name evidence="3" type="ORF">FIV46_11725</name>
</gene>
<evidence type="ECO:0000256" key="1">
    <source>
        <dbReference type="SAM" id="MobiDB-lite"/>
    </source>
</evidence>
<feature type="compositionally biased region" description="Pro residues" evidence="1">
    <location>
        <begin position="25"/>
        <end position="43"/>
    </location>
</feature>